<dbReference type="SMART" id="SM00086">
    <property type="entry name" value="PAC"/>
    <property type="match status" value="2"/>
</dbReference>
<protein>
    <submittedName>
        <fullName evidence="6">Diguanylate cyclase</fullName>
    </submittedName>
</protein>
<dbReference type="Pfam" id="PF00563">
    <property type="entry name" value="EAL"/>
    <property type="match status" value="1"/>
</dbReference>
<dbReference type="FunFam" id="3.30.70.270:FF:000001">
    <property type="entry name" value="Diguanylate cyclase domain protein"/>
    <property type="match status" value="1"/>
</dbReference>
<dbReference type="CDD" id="cd00130">
    <property type="entry name" value="PAS"/>
    <property type="match status" value="1"/>
</dbReference>
<organism evidence="6 7">
    <name type="scientific">Candidatus Dechloromonas phosphorivorans</name>
    <dbReference type="NCBI Taxonomy" id="2899244"/>
    <lineage>
        <taxon>Bacteria</taxon>
        <taxon>Pseudomonadati</taxon>
        <taxon>Pseudomonadota</taxon>
        <taxon>Betaproteobacteria</taxon>
        <taxon>Rhodocyclales</taxon>
        <taxon>Azonexaceae</taxon>
        <taxon>Dechloromonas</taxon>
    </lineage>
</organism>
<dbReference type="InterPro" id="IPR013656">
    <property type="entry name" value="PAS_4"/>
</dbReference>
<evidence type="ECO:0000256" key="1">
    <source>
        <dbReference type="SAM" id="Phobius"/>
    </source>
</evidence>
<dbReference type="PROSITE" id="PS50883">
    <property type="entry name" value="EAL"/>
    <property type="match status" value="1"/>
</dbReference>
<dbReference type="PANTHER" id="PTHR44757:SF2">
    <property type="entry name" value="BIOFILM ARCHITECTURE MAINTENANCE PROTEIN MBAA"/>
    <property type="match status" value="1"/>
</dbReference>
<feature type="domain" description="PAS" evidence="2">
    <location>
        <begin position="260"/>
        <end position="306"/>
    </location>
</feature>
<feature type="domain" description="GGDEF" evidence="5">
    <location>
        <begin position="417"/>
        <end position="550"/>
    </location>
</feature>
<evidence type="ECO:0000259" key="4">
    <source>
        <dbReference type="PROSITE" id="PS50883"/>
    </source>
</evidence>
<dbReference type="CDD" id="cd01949">
    <property type="entry name" value="GGDEF"/>
    <property type="match status" value="1"/>
</dbReference>
<dbReference type="InterPro" id="IPR001633">
    <property type="entry name" value="EAL_dom"/>
</dbReference>
<dbReference type="InterPro" id="IPR052155">
    <property type="entry name" value="Biofilm_reg_signaling"/>
</dbReference>
<dbReference type="InterPro" id="IPR000160">
    <property type="entry name" value="GGDEF_dom"/>
</dbReference>
<dbReference type="SMART" id="SM00267">
    <property type="entry name" value="GGDEF"/>
    <property type="match status" value="1"/>
</dbReference>
<dbReference type="SMART" id="SM00091">
    <property type="entry name" value="PAS"/>
    <property type="match status" value="2"/>
</dbReference>
<dbReference type="Gene3D" id="3.20.20.450">
    <property type="entry name" value="EAL domain"/>
    <property type="match status" value="1"/>
</dbReference>
<dbReference type="SUPFAM" id="SSF55073">
    <property type="entry name" value="Nucleotide cyclase"/>
    <property type="match status" value="1"/>
</dbReference>
<name>A0A935MRP0_9RHOO</name>
<dbReference type="InterPro" id="IPR035965">
    <property type="entry name" value="PAS-like_dom_sf"/>
</dbReference>
<feature type="domain" description="PAC" evidence="3">
    <location>
        <begin position="333"/>
        <end position="385"/>
    </location>
</feature>
<dbReference type="InterPro" id="IPR001610">
    <property type="entry name" value="PAC"/>
</dbReference>
<dbReference type="Proteomes" id="UP000739411">
    <property type="component" value="Unassembled WGS sequence"/>
</dbReference>
<dbReference type="PROSITE" id="PS50887">
    <property type="entry name" value="GGDEF"/>
    <property type="match status" value="1"/>
</dbReference>
<dbReference type="Pfam" id="PF08448">
    <property type="entry name" value="PAS_4"/>
    <property type="match status" value="1"/>
</dbReference>
<dbReference type="InterPro" id="IPR000014">
    <property type="entry name" value="PAS"/>
</dbReference>
<gene>
    <name evidence="6" type="ORF">IPJ38_14975</name>
</gene>
<reference evidence="6 7" key="1">
    <citation type="submission" date="2020-10" db="EMBL/GenBank/DDBJ databases">
        <title>Connecting structure to function with the recovery of over 1000 high-quality activated sludge metagenome-assembled genomes encoding full-length rRNA genes using long-read sequencing.</title>
        <authorList>
            <person name="Singleton C.M."/>
            <person name="Petriglieri F."/>
            <person name="Kristensen J.M."/>
            <person name="Kirkegaard R.H."/>
            <person name="Michaelsen T.Y."/>
            <person name="Andersen M.H."/>
            <person name="Karst S.M."/>
            <person name="Dueholm M.S."/>
            <person name="Nielsen P.H."/>
            <person name="Albertsen M."/>
        </authorList>
    </citation>
    <scope>NUCLEOTIDE SEQUENCE [LARGE SCALE GENOMIC DNA]</scope>
    <source>
        <strain evidence="6">EsbW_18-Q3-R4-48_BATAC.463</strain>
    </source>
</reference>
<evidence type="ECO:0000259" key="3">
    <source>
        <dbReference type="PROSITE" id="PS50113"/>
    </source>
</evidence>
<dbReference type="EMBL" id="JADJMS010000034">
    <property type="protein sequence ID" value="MBK7416208.1"/>
    <property type="molecule type" value="Genomic_DNA"/>
</dbReference>
<dbReference type="Pfam" id="PF13426">
    <property type="entry name" value="PAS_9"/>
    <property type="match status" value="1"/>
</dbReference>
<keyword evidence="1" id="KW-0812">Transmembrane</keyword>
<dbReference type="SUPFAM" id="SSF55785">
    <property type="entry name" value="PYP-like sensor domain (PAS domain)"/>
    <property type="match status" value="2"/>
</dbReference>
<dbReference type="SMART" id="SM00052">
    <property type="entry name" value="EAL"/>
    <property type="match status" value="1"/>
</dbReference>
<dbReference type="PROSITE" id="PS50112">
    <property type="entry name" value="PAS"/>
    <property type="match status" value="1"/>
</dbReference>
<accession>A0A935MRP0</accession>
<dbReference type="SUPFAM" id="SSF141868">
    <property type="entry name" value="EAL domain-like"/>
    <property type="match status" value="1"/>
</dbReference>
<dbReference type="Gene3D" id="3.30.450.20">
    <property type="entry name" value="PAS domain"/>
    <property type="match status" value="2"/>
</dbReference>
<dbReference type="InterPro" id="IPR035919">
    <property type="entry name" value="EAL_sf"/>
</dbReference>
<evidence type="ECO:0000313" key="6">
    <source>
        <dbReference type="EMBL" id="MBK7416208.1"/>
    </source>
</evidence>
<evidence type="ECO:0000259" key="5">
    <source>
        <dbReference type="PROSITE" id="PS50887"/>
    </source>
</evidence>
<dbReference type="InterPro" id="IPR029787">
    <property type="entry name" value="Nucleotide_cyclase"/>
</dbReference>
<dbReference type="InterPro" id="IPR000700">
    <property type="entry name" value="PAS-assoc_C"/>
</dbReference>
<evidence type="ECO:0000259" key="2">
    <source>
        <dbReference type="PROSITE" id="PS50112"/>
    </source>
</evidence>
<keyword evidence="1" id="KW-1133">Transmembrane helix</keyword>
<dbReference type="NCBIfam" id="TIGR00229">
    <property type="entry name" value="sensory_box"/>
    <property type="match status" value="1"/>
</dbReference>
<dbReference type="PANTHER" id="PTHR44757">
    <property type="entry name" value="DIGUANYLATE CYCLASE DGCP"/>
    <property type="match status" value="1"/>
</dbReference>
<proteinExistence type="predicted"/>
<feature type="domain" description="EAL" evidence="4">
    <location>
        <begin position="559"/>
        <end position="705"/>
    </location>
</feature>
<dbReference type="GO" id="GO:0003824">
    <property type="term" value="F:catalytic activity"/>
    <property type="evidence" value="ECO:0007669"/>
    <property type="project" value="UniProtKB-ARBA"/>
</dbReference>
<evidence type="ECO:0000313" key="7">
    <source>
        <dbReference type="Proteomes" id="UP000739411"/>
    </source>
</evidence>
<sequence length="705" mass="77999">MAKYLSQQTDKPIYSAWSFFLGRGIVGGKVVSGHDQGSELAGLITRLLNKEPFTQLPRLIESPNRYIFDARELSRFRLSERALPADRLILNRSPELWEAYPKIFVSAIALLIILLILISLQASLMRTKRRSAQAVERELILMQTFMNAIPFPVFYKGMDFVYKRLNSAFTHFAGKSEQEILGQTVSAVAAGPIAELCSGKDVELLAHGGQQVYETKLRDAAGVMHEVVFHKALVRLADGQVDGIVGAIVDISESRAQIVRLGLYESMFEHAAAAIVVTDAENRIVVSNPAMLRMSGYSLSELVGQNPRILASGQTTPATYEAMWKELLVQGVWQGELIERRKDGSTYPKYTVISVVRDADNDIVNFIATYTDITQQKVAEDGFRYLAMHDSLTGLPNRGNLGNHLEQVCAQARRSGKRAAVLFIDLHRFKIVNDSLGHHIGDAMLVEVARRIRSVLRESDFVARLGGDEFIAVLTELDSAIDATPAAQKILRSISEPFHLHGNLLHSSPSIGISVYPDDSDNAQDMLKHSDIAMYAAKEKGRNMVQFFTPAMNQAAQSRIALEHDLRMAISKRQFVLVYQPKVESCGGRVIGAEALIRWPTSPQGNISPAIFIPLVEDMGLIGALGAWVLEEACRQLALWNRRGGPALNMAINLSAQQLHDDKLADFVAALLQTRGLPASQIELEITESTAMSDPMRAIEQRTLM</sequence>
<dbReference type="AlphaFoldDB" id="A0A935MRP0"/>
<feature type="transmembrane region" description="Helical" evidence="1">
    <location>
        <begin position="99"/>
        <end position="118"/>
    </location>
</feature>
<dbReference type="NCBIfam" id="TIGR00254">
    <property type="entry name" value="GGDEF"/>
    <property type="match status" value="1"/>
</dbReference>
<comment type="caution">
    <text evidence="6">The sequence shown here is derived from an EMBL/GenBank/DDBJ whole genome shotgun (WGS) entry which is preliminary data.</text>
</comment>
<dbReference type="Pfam" id="PF00990">
    <property type="entry name" value="GGDEF"/>
    <property type="match status" value="1"/>
</dbReference>
<dbReference type="Gene3D" id="3.30.70.270">
    <property type="match status" value="1"/>
</dbReference>
<dbReference type="CDD" id="cd01948">
    <property type="entry name" value="EAL"/>
    <property type="match status" value="1"/>
</dbReference>
<dbReference type="PROSITE" id="PS50113">
    <property type="entry name" value="PAC"/>
    <property type="match status" value="1"/>
</dbReference>
<dbReference type="InterPro" id="IPR043128">
    <property type="entry name" value="Rev_trsase/Diguanyl_cyclase"/>
</dbReference>
<keyword evidence="1" id="KW-0472">Membrane</keyword>